<protein>
    <submittedName>
        <fullName evidence="3">Uncharacterized protein</fullName>
    </submittedName>
</protein>
<evidence type="ECO:0000313" key="2">
    <source>
        <dbReference type="Proteomes" id="UP000887575"/>
    </source>
</evidence>
<evidence type="ECO:0000256" key="1">
    <source>
        <dbReference type="SAM" id="Phobius"/>
    </source>
</evidence>
<keyword evidence="1" id="KW-1133">Transmembrane helix</keyword>
<feature type="transmembrane region" description="Helical" evidence="1">
    <location>
        <begin position="54"/>
        <end position="74"/>
    </location>
</feature>
<dbReference type="Proteomes" id="UP000887575">
    <property type="component" value="Unassembled WGS sequence"/>
</dbReference>
<dbReference type="WBParaSite" id="MBELARI_LOCUS21014">
    <property type="protein sequence ID" value="MBELARI_LOCUS21014"/>
    <property type="gene ID" value="MBELARI_LOCUS21014"/>
</dbReference>
<keyword evidence="1" id="KW-0812">Transmembrane</keyword>
<proteinExistence type="predicted"/>
<reference evidence="3" key="1">
    <citation type="submission" date="2024-02" db="UniProtKB">
        <authorList>
            <consortium name="WormBaseParasite"/>
        </authorList>
    </citation>
    <scope>IDENTIFICATION</scope>
</reference>
<accession>A0AAF3F391</accession>
<keyword evidence="1" id="KW-0472">Membrane</keyword>
<feature type="transmembrane region" description="Helical" evidence="1">
    <location>
        <begin position="135"/>
        <end position="155"/>
    </location>
</feature>
<feature type="transmembrane region" description="Helical" evidence="1">
    <location>
        <begin position="231"/>
        <end position="256"/>
    </location>
</feature>
<keyword evidence="2" id="KW-1185">Reference proteome</keyword>
<sequence>MKSLAKGLNLKCNYIDPTKHMPKGKLNFGKYMNSFYFAQYRLCHYKDATFNYDLTIGMTMILLSQTTIWVNLLAIRAIRRNPNVASLQRYLLLVDCTLRATRGLAELYFASCTAEFGYDNKPHCLSSIGYPWSGVMLNQIISTLYISIGYSVQWLETAISVNRVTAGQCHGNVQGDLWAMSWQYDLVTVHFYILLGVCLVSLIVEPITWMRQREAGTDGVDKRKLKAEEGFSIQMICINLMNMVVSLVSVIAMSIFNNVIENGPATDGSQAIYTCALIVCGCLQSLIIIYFNWRIVEKRDEHSTFSKAFSESKKE</sequence>
<dbReference type="AlphaFoldDB" id="A0AAF3F391"/>
<feature type="transmembrane region" description="Helical" evidence="1">
    <location>
        <begin position="189"/>
        <end position="210"/>
    </location>
</feature>
<evidence type="ECO:0000313" key="3">
    <source>
        <dbReference type="WBParaSite" id="MBELARI_LOCUS21014"/>
    </source>
</evidence>
<name>A0AAF3F391_9BILA</name>
<organism evidence="2 3">
    <name type="scientific">Mesorhabditis belari</name>
    <dbReference type="NCBI Taxonomy" id="2138241"/>
    <lineage>
        <taxon>Eukaryota</taxon>
        <taxon>Metazoa</taxon>
        <taxon>Ecdysozoa</taxon>
        <taxon>Nematoda</taxon>
        <taxon>Chromadorea</taxon>
        <taxon>Rhabditida</taxon>
        <taxon>Rhabditina</taxon>
        <taxon>Rhabditomorpha</taxon>
        <taxon>Rhabditoidea</taxon>
        <taxon>Rhabditidae</taxon>
        <taxon>Mesorhabditinae</taxon>
        <taxon>Mesorhabditis</taxon>
    </lineage>
</organism>
<feature type="transmembrane region" description="Helical" evidence="1">
    <location>
        <begin position="271"/>
        <end position="293"/>
    </location>
</feature>